<dbReference type="AlphaFoldDB" id="C0C201"/>
<evidence type="ECO:0000313" key="2">
    <source>
        <dbReference type="EMBL" id="EEG74165.1"/>
    </source>
</evidence>
<keyword evidence="1" id="KW-1133">Transmembrane helix</keyword>
<gene>
    <name evidence="2" type="ORF">CLOHYLEM_06172</name>
</gene>
<dbReference type="STRING" id="553973.CLOHYLEM_06172"/>
<dbReference type="HOGENOM" id="CLU_057101_10_1_9"/>
<keyword evidence="3" id="KW-1185">Reference proteome</keyword>
<evidence type="ECO:0008006" key="4">
    <source>
        <dbReference type="Google" id="ProtNLM"/>
    </source>
</evidence>
<organism evidence="2 3">
    <name type="scientific">[Clostridium] hylemonae DSM 15053</name>
    <dbReference type="NCBI Taxonomy" id="553973"/>
    <lineage>
        <taxon>Bacteria</taxon>
        <taxon>Bacillati</taxon>
        <taxon>Bacillota</taxon>
        <taxon>Clostridia</taxon>
        <taxon>Lachnospirales</taxon>
        <taxon>Lachnospiraceae</taxon>
    </lineage>
</organism>
<dbReference type="EMBL" id="ABYI02000022">
    <property type="protein sequence ID" value="EEG74165.1"/>
    <property type="molecule type" value="Genomic_DNA"/>
</dbReference>
<comment type="caution">
    <text evidence="2">The sequence shown here is derived from an EMBL/GenBank/DDBJ whole genome shotgun (WGS) entry which is preliminary data.</text>
</comment>
<feature type="transmembrane region" description="Helical" evidence="1">
    <location>
        <begin position="79"/>
        <end position="109"/>
    </location>
</feature>
<reference evidence="2" key="1">
    <citation type="submission" date="2009-02" db="EMBL/GenBank/DDBJ databases">
        <authorList>
            <person name="Fulton L."/>
            <person name="Clifton S."/>
            <person name="Fulton B."/>
            <person name="Xu J."/>
            <person name="Minx P."/>
            <person name="Pepin K.H."/>
            <person name="Johnson M."/>
            <person name="Bhonagiri V."/>
            <person name="Nash W.E."/>
            <person name="Mardis E.R."/>
            <person name="Wilson R.K."/>
        </authorList>
    </citation>
    <scope>NUCLEOTIDE SEQUENCE [LARGE SCALE GENOMIC DNA]</scope>
    <source>
        <strain evidence="2">DSM 15053</strain>
    </source>
</reference>
<reference evidence="2" key="2">
    <citation type="submission" date="2013-06" db="EMBL/GenBank/DDBJ databases">
        <title>Draft genome sequence of Clostridium hylemonae (DSM 15053).</title>
        <authorList>
            <person name="Sudarsanam P."/>
            <person name="Ley R."/>
            <person name="Guruge J."/>
            <person name="Turnbaugh P.J."/>
            <person name="Mahowald M."/>
            <person name="Liep D."/>
            <person name="Gordon J."/>
        </authorList>
    </citation>
    <scope>NUCLEOTIDE SEQUENCE</scope>
    <source>
        <strain evidence="2">DSM 15053</strain>
    </source>
</reference>
<accession>C0C201</accession>
<dbReference type="eggNOG" id="COG1989">
    <property type="taxonomic scope" value="Bacteria"/>
</dbReference>
<evidence type="ECO:0000313" key="3">
    <source>
        <dbReference type="Proteomes" id="UP000004893"/>
    </source>
</evidence>
<keyword evidence="1" id="KW-0812">Transmembrane</keyword>
<dbReference type="Proteomes" id="UP000004893">
    <property type="component" value="Unassembled WGS sequence"/>
</dbReference>
<protein>
    <recommendedName>
        <fullName evidence="4">Peptidase, A24 family</fullName>
    </recommendedName>
</protein>
<name>C0C201_9FIRM</name>
<keyword evidence="1" id="KW-0472">Membrane</keyword>
<feature type="transmembrane region" description="Helical" evidence="1">
    <location>
        <begin position="49"/>
        <end position="67"/>
    </location>
</feature>
<feature type="transmembrane region" description="Helical" evidence="1">
    <location>
        <begin position="121"/>
        <end position="139"/>
    </location>
</feature>
<proteinExistence type="predicted"/>
<sequence>MSQIICIGALAGMSVSDMIFRKVPEGMLVTAGVGALLYQCMFRTADGWLVLAGAGVGGCFLLLSKVTKEGIGYGDSWGILILGIYLGVWNLLGLLLGAFALLLPAGMILFMTGRCKRRTSLPFYPFLTGGYILVLLTGVG</sequence>
<evidence type="ECO:0000256" key="1">
    <source>
        <dbReference type="SAM" id="Phobius"/>
    </source>
</evidence>